<evidence type="ECO:0000313" key="3">
    <source>
        <dbReference type="Proteomes" id="UP000053766"/>
    </source>
</evidence>
<dbReference type="AlphaFoldDB" id="A0A0D8XUC3"/>
<keyword evidence="3" id="KW-1185">Reference proteome</keyword>
<dbReference type="Proteomes" id="UP000053766">
    <property type="component" value="Unassembled WGS sequence"/>
</dbReference>
<evidence type="ECO:0000313" key="2">
    <source>
        <dbReference type="EMBL" id="KJH47354.1"/>
    </source>
</evidence>
<organism evidence="2 3">
    <name type="scientific">Dictyocaulus viviparus</name>
    <name type="common">Bovine lungworm</name>
    <dbReference type="NCBI Taxonomy" id="29172"/>
    <lineage>
        <taxon>Eukaryota</taxon>
        <taxon>Metazoa</taxon>
        <taxon>Ecdysozoa</taxon>
        <taxon>Nematoda</taxon>
        <taxon>Chromadorea</taxon>
        <taxon>Rhabditida</taxon>
        <taxon>Rhabditina</taxon>
        <taxon>Rhabditomorpha</taxon>
        <taxon>Strongyloidea</taxon>
        <taxon>Metastrongylidae</taxon>
        <taxon>Dictyocaulus</taxon>
    </lineage>
</organism>
<dbReference type="EMBL" id="KN716311">
    <property type="protein sequence ID" value="KJH47354.1"/>
    <property type="molecule type" value="Genomic_DNA"/>
</dbReference>
<protein>
    <submittedName>
        <fullName evidence="2">Uncharacterized protein</fullName>
    </submittedName>
</protein>
<feature type="region of interest" description="Disordered" evidence="1">
    <location>
        <begin position="1"/>
        <end position="30"/>
    </location>
</feature>
<reference evidence="2 3" key="1">
    <citation type="submission" date="2013-11" db="EMBL/GenBank/DDBJ databases">
        <title>Draft genome of the bovine lungworm Dictyocaulus viviparus.</title>
        <authorList>
            <person name="Mitreva M."/>
        </authorList>
    </citation>
    <scope>NUCLEOTIDE SEQUENCE [LARGE SCALE GENOMIC DNA]</scope>
    <source>
        <strain evidence="2 3">HannoverDv2000</strain>
    </source>
</reference>
<reference evidence="3" key="2">
    <citation type="journal article" date="2016" name="Sci. Rep.">
        <title>Dictyocaulus viviparus genome, variome and transcriptome elucidate lungworm biology and support future intervention.</title>
        <authorList>
            <person name="McNulty S.N."/>
            <person name="Strube C."/>
            <person name="Rosa B.A."/>
            <person name="Martin J.C."/>
            <person name="Tyagi R."/>
            <person name="Choi Y.J."/>
            <person name="Wang Q."/>
            <person name="Hallsworth Pepin K."/>
            <person name="Zhang X."/>
            <person name="Ozersky P."/>
            <person name="Wilson R.K."/>
            <person name="Sternberg P.W."/>
            <person name="Gasser R.B."/>
            <person name="Mitreva M."/>
        </authorList>
    </citation>
    <scope>NUCLEOTIDE SEQUENCE [LARGE SCALE GENOMIC DNA]</scope>
    <source>
        <strain evidence="3">HannoverDv2000</strain>
    </source>
</reference>
<name>A0A0D8XUC3_DICVI</name>
<sequence>MEGLHGLQEDSNPGGRCTDSIRPYNTDNYSERPFGINIRDDLATLQHAKNSIRNEAQPGVISFNIRGKIEPAVEESDQILSVIRISSSSFSSSGYIPEIHA</sequence>
<evidence type="ECO:0000256" key="1">
    <source>
        <dbReference type="SAM" id="MobiDB-lite"/>
    </source>
</evidence>
<accession>A0A0D8XUC3</accession>
<gene>
    <name evidence="2" type="ORF">DICVIV_06559</name>
</gene>
<proteinExistence type="predicted"/>